<gene>
    <name evidence="2" type="ORF">EDD66_10470</name>
</gene>
<evidence type="ECO:0000313" key="3">
    <source>
        <dbReference type="Proteomes" id="UP000273083"/>
    </source>
</evidence>
<sequence>MENFHLSISFGIETMREIPRTAEELIRLSDQKMYKSKRKKNKDGI</sequence>
<keyword evidence="3" id="KW-1185">Reference proteome</keyword>
<organism evidence="2 3">
    <name type="scientific">Mobilisporobacter senegalensis</name>
    <dbReference type="NCBI Taxonomy" id="1329262"/>
    <lineage>
        <taxon>Bacteria</taxon>
        <taxon>Bacillati</taxon>
        <taxon>Bacillota</taxon>
        <taxon>Clostridia</taxon>
        <taxon>Lachnospirales</taxon>
        <taxon>Lachnospiraceae</taxon>
        <taxon>Mobilisporobacter</taxon>
    </lineage>
</organism>
<dbReference type="Proteomes" id="UP000273083">
    <property type="component" value="Unassembled WGS sequence"/>
</dbReference>
<comment type="caution">
    <text evidence="2">The sequence shown here is derived from an EMBL/GenBank/DDBJ whole genome shotgun (WGS) entry which is preliminary data.</text>
</comment>
<dbReference type="AlphaFoldDB" id="A0A3N1XQE4"/>
<accession>A0A3N1XQE4</accession>
<evidence type="ECO:0000259" key="1">
    <source>
        <dbReference type="PROSITE" id="PS50887"/>
    </source>
</evidence>
<protein>
    <submittedName>
        <fullName evidence="2">Diguanylate cyclase with GGDEF domain</fullName>
    </submittedName>
</protein>
<evidence type="ECO:0000313" key="2">
    <source>
        <dbReference type="EMBL" id="ROR28488.1"/>
    </source>
</evidence>
<reference evidence="2 3" key="1">
    <citation type="submission" date="2018-11" db="EMBL/GenBank/DDBJ databases">
        <title>Genomic Encyclopedia of Type Strains, Phase IV (KMG-IV): sequencing the most valuable type-strain genomes for metagenomic binning, comparative biology and taxonomic classification.</title>
        <authorList>
            <person name="Goeker M."/>
        </authorList>
    </citation>
    <scope>NUCLEOTIDE SEQUENCE [LARGE SCALE GENOMIC DNA]</scope>
    <source>
        <strain evidence="2 3">DSM 26537</strain>
    </source>
</reference>
<dbReference type="Pfam" id="PF00990">
    <property type="entry name" value="GGDEF"/>
    <property type="match status" value="1"/>
</dbReference>
<dbReference type="PROSITE" id="PS50887">
    <property type="entry name" value="GGDEF"/>
    <property type="match status" value="1"/>
</dbReference>
<feature type="domain" description="GGDEF" evidence="1">
    <location>
        <begin position="1"/>
        <end position="45"/>
    </location>
</feature>
<proteinExistence type="predicted"/>
<dbReference type="EMBL" id="RJVG01000004">
    <property type="protein sequence ID" value="ROR28488.1"/>
    <property type="molecule type" value="Genomic_DNA"/>
</dbReference>
<name>A0A3N1XQE4_9FIRM</name>
<dbReference type="InterPro" id="IPR043128">
    <property type="entry name" value="Rev_trsase/Diguanyl_cyclase"/>
</dbReference>
<dbReference type="InterPro" id="IPR000160">
    <property type="entry name" value="GGDEF_dom"/>
</dbReference>
<dbReference type="RefSeq" id="WP_123608995.1">
    <property type="nucleotide sequence ID" value="NZ_RJVG01000004.1"/>
</dbReference>
<dbReference type="Gene3D" id="3.30.70.270">
    <property type="match status" value="1"/>
</dbReference>